<evidence type="ECO:0000256" key="1">
    <source>
        <dbReference type="ARBA" id="ARBA00005532"/>
    </source>
</evidence>
<dbReference type="FunFam" id="1.10.8.10:FF:000001">
    <property type="entry name" value="Elongation factor Ts"/>
    <property type="match status" value="1"/>
</dbReference>
<dbReference type="InterPro" id="IPR014039">
    <property type="entry name" value="Transl_elong_EFTs/EF1B_dimer"/>
</dbReference>
<evidence type="ECO:0000259" key="4">
    <source>
        <dbReference type="Pfam" id="PF00889"/>
    </source>
</evidence>
<comment type="similarity">
    <text evidence="1">Belongs to the EF-Ts family.</text>
</comment>
<dbReference type="EMBL" id="UINC01006993">
    <property type="protein sequence ID" value="SVA30832.1"/>
    <property type="molecule type" value="Genomic_DNA"/>
</dbReference>
<dbReference type="SUPFAM" id="SSF46934">
    <property type="entry name" value="UBA-like"/>
    <property type="match status" value="1"/>
</dbReference>
<dbReference type="CDD" id="cd14275">
    <property type="entry name" value="UBA_EF-Ts"/>
    <property type="match status" value="1"/>
</dbReference>
<accession>A0A381URN0</accession>
<dbReference type="InterPro" id="IPR036402">
    <property type="entry name" value="EF-Ts_dimer_sf"/>
</dbReference>
<dbReference type="InterPro" id="IPR018101">
    <property type="entry name" value="Transl_elong_Ts_CS"/>
</dbReference>
<dbReference type="SUPFAM" id="SSF54713">
    <property type="entry name" value="Elongation factor Ts (EF-Ts), dimerisation domain"/>
    <property type="match status" value="1"/>
</dbReference>
<name>A0A381URN0_9ZZZZ</name>
<dbReference type="Gene3D" id="1.10.8.10">
    <property type="entry name" value="DNA helicase RuvA subunit, C-terminal domain"/>
    <property type="match status" value="1"/>
</dbReference>
<protein>
    <recommendedName>
        <fullName evidence="4">Translation elongation factor EFTs/EF1B dimerisation domain-containing protein</fullName>
    </recommendedName>
</protein>
<dbReference type="PANTHER" id="PTHR11741:SF0">
    <property type="entry name" value="ELONGATION FACTOR TS, MITOCHONDRIAL"/>
    <property type="match status" value="1"/>
</dbReference>
<evidence type="ECO:0000313" key="5">
    <source>
        <dbReference type="EMBL" id="SVA30832.1"/>
    </source>
</evidence>
<keyword evidence="2" id="KW-0251">Elongation factor</keyword>
<dbReference type="PANTHER" id="PTHR11741">
    <property type="entry name" value="ELONGATION FACTOR TS"/>
    <property type="match status" value="1"/>
</dbReference>
<reference evidence="5" key="1">
    <citation type="submission" date="2018-05" db="EMBL/GenBank/DDBJ databases">
        <authorList>
            <person name="Lanie J.A."/>
            <person name="Ng W.-L."/>
            <person name="Kazmierczak K.M."/>
            <person name="Andrzejewski T.M."/>
            <person name="Davidsen T.M."/>
            <person name="Wayne K.J."/>
            <person name="Tettelin H."/>
            <person name="Glass J.I."/>
            <person name="Rusch D."/>
            <person name="Podicherti R."/>
            <person name="Tsui H.-C.T."/>
            <person name="Winkler M.E."/>
        </authorList>
    </citation>
    <scope>NUCLEOTIDE SEQUENCE</scope>
</reference>
<keyword evidence="3" id="KW-0648">Protein biosynthesis</keyword>
<dbReference type="Gene3D" id="3.30.479.20">
    <property type="entry name" value="Elongation factor Ts, dimerisation domain"/>
    <property type="match status" value="2"/>
</dbReference>
<dbReference type="Pfam" id="PF00889">
    <property type="entry name" value="EF_TS"/>
    <property type="match status" value="1"/>
</dbReference>
<proteinExistence type="inferred from homology"/>
<organism evidence="5">
    <name type="scientific">marine metagenome</name>
    <dbReference type="NCBI Taxonomy" id="408172"/>
    <lineage>
        <taxon>unclassified sequences</taxon>
        <taxon>metagenomes</taxon>
        <taxon>ecological metagenomes</taxon>
    </lineage>
</organism>
<feature type="domain" description="Translation elongation factor EFTs/EF1B dimerisation" evidence="4">
    <location>
        <begin position="71"/>
        <end position="250"/>
    </location>
</feature>
<dbReference type="PROSITE" id="PS01126">
    <property type="entry name" value="EF_TS_1"/>
    <property type="match status" value="1"/>
</dbReference>
<sequence length="263" mass="28186">MGDIAAKDVKALRDATGAGMMDAKRALIECDGDFEAASQMLREKGLANAATRSDRENVEGAVALVSDGRRAALVHLKCETDFSAKSDGFLSLVDELVNAVLTEGEAAVETRSTAIDDLRLTIKENVEVGRVSLIEAAEGNVLDTYLHVQDGRGVNGVVVEGSGVDQETLHQVALHIAFAKPTVLTREEVASDLVERERAALLEITKAEGKPEQAWDKIVEGRLTGWFRDTVLLEQGLHGDKTSVADVLNGGSIERFTQAYLGA</sequence>
<evidence type="ECO:0000256" key="2">
    <source>
        <dbReference type="ARBA" id="ARBA00022768"/>
    </source>
</evidence>
<dbReference type="HAMAP" id="MF_00050">
    <property type="entry name" value="EF_Ts"/>
    <property type="match status" value="1"/>
</dbReference>
<gene>
    <name evidence="5" type="ORF">METZ01_LOCUS83686</name>
</gene>
<evidence type="ECO:0000256" key="3">
    <source>
        <dbReference type="ARBA" id="ARBA00022917"/>
    </source>
</evidence>
<dbReference type="InterPro" id="IPR009060">
    <property type="entry name" value="UBA-like_sf"/>
</dbReference>
<dbReference type="Gene3D" id="1.10.286.20">
    <property type="match status" value="1"/>
</dbReference>
<dbReference type="NCBIfam" id="TIGR00116">
    <property type="entry name" value="tsf"/>
    <property type="match status" value="1"/>
</dbReference>
<dbReference type="GO" id="GO:0003746">
    <property type="term" value="F:translation elongation factor activity"/>
    <property type="evidence" value="ECO:0007669"/>
    <property type="project" value="UniProtKB-KW"/>
</dbReference>
<dbReference type="AlphaFoldDB" id="A0A381URN0"/>
<dbReference type="InterPro" id="IPR001816">
    <property type="entry name" value="Transl_elong_EFTs/EF1B"/>
</dbReference>